<sequence length="708" mass="81573">MKHMKNKRFNKAKGPQKNPQVPNFNKKRKKKIDYRKSQPEEKPISAPEESDNNNASESSDVEEDYEKAPRLSKTVKVRNLLPIKSKKGLKYRSEVVAEETEEQDDEQEQDSAQEKDRETLVQSYAVEQKCLKELKRKVALLCTSLVEDPDSNMVALKELVTMLQNPTTKMIVSERKILCLSLFHVFQDILPSYRIRAQEEKDTKVKLKKDTLKLLGFEQTLLKCYTKYVDLLYGFVREMKKAMSKPSMPRVRQRAAYEVGLVAVKCMCELLSTRFNFNYFKNIANKLVPLSMDVDEKVSNMCCQAFEIMFKADKLGESSFNLVKQIVDVVKERKFNIPVVLLRTFLSLNLREAKVDIDKVDMNKGRKEWQKMSRTERKDKKKLKDLEAELKEAQAYECVETVKKFHTNTLNKIFWIFFHILKDGQKTHLIAPALEGLAKFAYLINLEFFDDLNSVLCGMMENGTLSEVEKLHGVYTLFTILAGQAESLHIDPHRIYCHMYQGLLNLGHSVDVEHFDLTLKCLEYNVLRKRKKISSSRLLAFAKRVSTVCLQTPVHGTLGLMCSLRNIFTHVKGADILLDSESSVGSGLYLPEMEDPEHCNPQSTALWELHLLKKHYNPAIKLFAQHLLHSCPHQGKFALPDQLGKSSPEETLHLFAEIAVNNKMDFLEDAEEPPKKKIKFDYRSANLCYENEVELDLGEEAVMDVDFC</sequence>
<evidence type="ECO:0000256" key="7">
    <source>
        <dbReference type="SAM" id="MobiDB-lite"/>
    </source>
</evidence>
<feature type="compositionally biased region" description="Basic and acidic residues" evidence="7">
    <location>
        <begin position="34"/>
        <end position="43"/>
    </location>
</feature>
<keyword evidence="4" id="KW-0539">Nucleus</keyword>
<comment type="subcellular location">
    <subcellularLocation>
        <location evidence="1">Nucleus</location>
        <location evidence="1">Nucleolus</location>
    </subcellularLocation>
</comment>
<dbReference type="InterPro" id="IPR016024">
    <property type="entry name" value="ARM-type_fold"/>
</dbReference>
<protein>
    <recommendedName>
        <fullName evidence="6">NOC3-like protein</fullName>
    </recommendedName>
    <alternativeName>
        <fullName evidence="5">Nucleolar complex-associated protein 3-like protein</fullName>
    </alternativeName>
</protein>
<reference evidence="10 11" key="1">
    <citation type="journal article" date="2022" name="Nat. Ecol. Evol.">
        <title>A masculinizing supergene underlies an exaggerated male reproductive morph in a spider.</title>
        <authorList>
            <person name="Hendrickx F."/>
            <person name="De Corte Z."/>
            <person name="Sonet G."/>
            <person name="Van Belleghem S.M."/>
            <person name="Kostlbacher S."/>
            <person name="Vangestel C."/>
        </authorList>
    </citation>
    <scope>NUCLEOTIDE SEQUENCE [LARGE SCALE GENOMIC DNA]</scope>
    <source>
        <strain evidence="10">W744_W776</strain>
    </source>
</reference>
<feature type="domain" description="Nucleolar complex-associated protein 3 N-terminal" evidence="9">
    <location>
        <begin position="134"/>
        <end position="228"/>
    </location>
</feature>
<feature type="region of interest" description="Disordered" evidence="7">
    <location>
        <begin position="1"/>
        <end position="73"/>
    </location>
</feature>
<keyword evidence="3" id="KW-0175">Coiled coil</keyword>
<dbReference type="InterPro" id="IPR011501">
    <property type="entry name" value="Noc3_N"/>
</dbReference>
<dbReference type="AlphaFoldDB" id="A0AAV6U1T8"/>
<accession>A0AAV6U1T8</accession>
<organism evidence="10 11">
    <name type="scientific">Oedothorax gibbosus</name>
    <dbReference type="NCBI Taxonomy" id="931172"/>
    <lineage>
        <taxon>Eukaryota</taxon>
        <taxon>Metazoa</taxon>
        <taxon>Ecdysozoa</taxon>
        <taxon>Arthropoda</taxon>
        <taxon>Chelicerata</taxon>
        <taxon>Arachnida</taxon>
        <taxon>Araneae</taxon>
        <taxon>Araneomorphae</taxon>
        <taxon>Entelegynae</taxon>
        <taxon>Araneoidea</taxon>
        <taxon>Linyphiidae</taxon>
        <taxon>Erigoninae</taxon>
        <taxon>Oedothorax</taxon>
    </lineage>
</organism>
<dbReference type="EMBL" id="JAFNEN010000696">
    <property type="protein sequence ID" value="KAG8178447.1"/>
    <property type="molecule type" value="Genomic_DNA"/>
</dbReference>
<evidence type="ECO:0000256" key="3">
    <source>
        <dbReference type="ARBA" id="ARBA00023054"/>
    </source>
</evidence>
<gene>
    <name evidence="10" type="ORF">JTE90_016119</name>
</gene>
<dbReference type="Pfam" id="PF07540">
    <property type="entry name" value="NOC3p"/>
    <property type="match status" value="1"/>
</dbReference>
<dbReference type="SUPFAM" id="SSF48371">
    <property type="entry name" value="ARM repeat"/>
    <property type="match status" value="1"/>
</dbReference>
<feature type="compositionally biased region" description="Acidic residues" evidence="7">
    <location>
        <begin position="96"/>
        <end position="111"/>
    </location>
</feature>
<dbReference type="GO" id="GO:0003682">
    <property type="term" value="F:chromatin binding"/>
    <property type="evidence" value="ECO:0007669"/>
    <property type="project" value="TreeGrafter"/>
</dbReference>
<dbReference type="Proteomes" id="UP000827092">
    <property type="component" value="Unassembled WGS sequence"/>
</dbReference>
<evidence type="ECO:0000256" key="1">
    <source>
        <dbReference type="ARBA" id="ARBA00004604"/>
    </source>
</evidence>
<evidence type="ECO:0000256" key="5">
    <source>
        <dbReference type="ARBA" id="ARBA00032701"/>
    </source>
</evidence>
<name>A0AAV6U1T8_9ARAC</name>
<dbReference type="InterPro" id="IPR016903">
    <property type="entry name" value="Nucleolar_cplx-assoc_3"/>
</dbReference>
<feature type="region of interest" description="Disordered" evidence="7">
    <location>
        <begin position="92"/>
        <end position="118"/>
    </location>
</feature>
<dbReference type="PANTHER" id="PTHR14428:SF5">
    <property type="entry name" value="NUCLEOLAR COMPLEX PROTEIN 3 HOMOLOG"/>
    <property type="match status" value="1"/>
</dbReference>
<dbReference type="Pfam" id="PF03914">
    <property type="entry name" value="CBF"/>
    <property type="match status" value="1"/>
</dbReference>
<feature type="domain" description="CCAAT-binding factor" evidence="8">
    <location>
        <begin position="474"/>
        <end position="624"/>
    </location>
</feature>
<evidence type="ECO:0000256" key="4">
    <source>
        <dbReference type="ARBA" id="ARBA00023242"/>
    </source>
</evidence>
<dbReference type="GO" id="GO:0006270">
    <property type="term" value="P:DNA replication initiation"/>
    <property type="evidence" value="ECO:0007669"/>
    <property type="project" value="TreeGrafter"/>
</dbReference>
<dbReference type="InterPro" id="IPR005612">
    <property type="entry name" value="CCAAT-binding_factor"/>
</dbReference>
<evidence type="ECO:0000313" key="10">
    <source>
        <dbReference type="EMBL" id="KAG8178447.1"/>
    </source>
</evidence>
<comment type="similarity">
    <text evidence="2">Belongs to the CBF/MAK21 family.</text>
</comment>
<proteinExistence type="inferred from homology"/>
<comment type="caution">
    <text evidence="10">The sequence shown here is derived from an EMBL/GenBank/DDBJ whole genome shotgun (WGS) entry which is preliminary data.</text>
</comment>
<evidence type="ECO:0000313" key="11">
    <source>
        <dbReference type="Proteomes" id="UP000827092"/>
    </source>
</evidence>
<evidence type="ECO:0000259" key="9">
    <source>
        <dbReference type="Pfam" id="PF07540"/>
    </source>
</evidence>
<evidence type="ECO:0000259" key="8">
    <source>
        <dbReference type="Pfam" id="PF03914"/>
    </source>
</evidence>
<dbReference type="PANTHER" id="PTHR14428">
    <property type="entry name" value="NUCLEOLAR COMPLEX PROTEIN 3"/>
    <property type="match status" value="1"/>
</dbReference>
<evidence type="ECO:0000256" key="2">
    <source>
        <dbReference type="ARBA" id="ARBA00007797"/>
    </source>
</evidence>
<dbReference type="GO" id="GO:0005730">
    <property type="term" value="C:nucleolus"/>
    <property type="evidence" value="ECO:0007669"/>
    <property type="project" value="UniProtKB-SubCell"/>
</dbReference>
<keyword evidence="11" id="KW-1185">Reference proteome</keyword>
<feature type="compositionally biased region" description="Basic residues" evidence="7">
    <location>
        <begin position="1"/>
        <end position="11"/>
    </location>
</feature>
<evidence type="ECO:0000256" key="6">
    <source>
        <dbReference type="ARBA" id="ARBA00032937"/>
    </source>
</evidence>